<evidence type="ECO:0000313" key="2">
    <source>
        <dbReference type="EnsemblMetazoa" id="ACHR000319-PA"/>
    </source>
</evidence>
<reference evidence="2" key="2">
    <citation type="submission" date="2020-05" db="UniProtKB">
        <authorList>
            <consortium name="EnsemblMetazoa"/>
        </authorList>
    </citation>
    <scope>IDENTIFICATION</scope>
    <source>
        <strain evidence="2">ACHKN1017</strain>
    </source>
</reference>
<dbReference type="Proteomes" id="UP000075881">
    <property type="component" value="Unassembled WGS sequence"/>
</dbReference>
<feature type="domain" description="DUF4781" evidence="1">
    <location>
        <begin position="116"/>
        <end position="354"/>
    </location>
</feature>
<dbReference type="VEuPathDB" id="VectorBase:ACHR000319"/>
<dbReference type="Pfam" id="PF16013">
    <property type="entry name" value="DUF4781"/>
    <property type="match status" value="1"/>
</dbReference>
<name>A0A182JP85_9DIPT</name>
<protein>
    <submittedName>
        <fullName evidence="2">DUF4781 domain-containing protein</fullName>
    </submittedName>
</protein>
<evidence type="ECO:0000313" key="3">
    <source>
        <dbReference type="Proteomes" id="UP000075881"/>
    </source>
</evidence>
<keyword evidence="3" id="KW-1185">Reference proteome</keyword>
<reference evidence="3" key="1">
    <citation type="submission" date="2013-03" db="EMBL/GenBank/DDBJ databases">
        <title>The Genome Sequence of Anopheles christyi ACHKN1017.</title>
        <authorList>
            <consortium name="The Broad Institute Genomics Platform"/>
            <person name="Neafsey D.E."/>
            <person name="Besansky N."/>
            <person name="Walker B."/>
            <person name="Young S.K."/>
            <person name="Zeng Q."/>
            <person name="Gargeya S."/>
            <person name="Fitzgerald M."/>
            <person name="Haas B."/>
            <person name="Abouelleil A."/>
            <person name="Allen A.W."/>
            <person name="Alvarado L."/>
            <person name="Arachchi H.M."/>
            <person name="Berlin A.M."/>
            <person name="Chapman S.B."/>
            <person name="Gainer-Dewar J."/>
            <person name="Goldberg J."/>
            <person name="Griggs A."/>
            <person name="Gujja S."/>
            <person name="Hansen M."/>
            <person name="Howarth C."/>
            <person name="Imamovic A."/>
            <person name="Ireland A."/>
            <person name="Larimer J."/>
            <person name="McCowan C."/>
            <person name="Murphy C."/>
            <person name="Pearson M."/>
            <person name="Poon T.W."/>
            <person name="Priest M."/>
            <person name="Roberts A."/>
            <person name="Saif S."/>
            <person name="Shea T."/>
            <person name="Sisk P."/>
            <person name="Sykes S."/>
            <person name="Wortman J."/>
            <person name="Nusbaum C."/>
            <person name="Birren B."/>
        </authorList>
    </citation>
    <scope>NUCLEOTIDE SEQUENCE [LARGE SCALE GENOMIC DNA]</scope>
    <source>
        <strain evidence="3">ACHKN1017</strain>
    </source>
</reference>
<proteinExistence type="predicted"/>
<dbReference type="InterPro" id="IPR031962">
    <property type="entry name" value="DUF4781"/>
</dbReference>
<accession>A0A182JP85</accession>
<dbReference type="AlphaFoldDB" id="A0A182JP85"/>
<organism evidence="2 3">
    <name type="scientific">Anopheles christyi</name>
    <dbReference type="NCBI Taxonomy" id="43041"/>
    <lineage>
        <taxon>Eukaryota</taxon>
        <taxon>Metazoa</taxon>
        <taxon>Ecdysozoa</taxon>
        <taxon>Arthropoda</taxon>
        <taxon>Hexapoda</taxon>
        <taxon>Insecta</taxon>
        <taxon>Pterygota</taxon>
        <taxon>Neoptera</taxon>
        <taxon>Endopterygota</taxon>
        <taxon>Diptera</taxon>
        <taxon>Nematocera</taxon>
        <taxon>Culicoidea</taxon>
        <taxon>Culicidae</taxon>
        <taxon>Anophelinae</taxon>
        <taxon>Anopheles</taxon>
    </lineage>
</organism>
<dbReference type="STRING" id="43041.A0A182JP85"/>
<sequence length="863" mass="97370">MSLVHIARIMHDFLHRGVERKWEDLLQFDQQEEFFTAKTKPHAVNLLAFALGKLQPDPSWTDNEIFERPELLPDRMLYKQLANIVDRMPTHEFQFIPLVILLDEKLQTSLLMRVRKTSNSAECVYLDLSNRKYDKFPQFLTSNTLPTCMIWFPIDGRLRYTQNNTSYPMLAIESRRIERRPDTWKNITAVGTVVASALTFTPFGAPVGIPLMFVSTAASSGFSISNLIDGCKHEKGKVVAGRAVALAFSLTSFASTGLTVACRVEKVRRLIPAEKLIQLERAERLLCGGLKGVATGATITAAIGSAGGWLHLSTSDRIELGAVLCFAYRQEFNWKNINQLILTLQQAGVVKFFRETCPNVSFEVLRKKLEGSSLEYYLLLVGEYLGKNVSFSVDDNFTTIKLFGYEMKFDMMFNINWEQLKMLLLFLQTSKGTINNTWRKASAPLTPDMLNDVMQLLHLVGSLKDIPCTLADYITLGQGHRFSFATLRIFISLAVKLDRLELLKQLAALSTADTERLTVLRESGGIEGGDLALFNWLGCHSPGDYCTALTALIELATYRPRKKAVPFKFENRRILISSLLGVEAKQFLEVPRDLRDILLQDERFLKLCNDAGKQLLPRANLAWIRTCSNGIDTICQLETIGLLKELFAASANPPLKLTDALNYALDIENSTVPQVYYSILAVWKQFTIVPLTKQTFRSRFQMLLEEAQTLEMVRYYTFYPEQDKKVGVMDDQTLIKKVRTMLPILESDTEGNVGTDCSIPFGTPERAACWLGFMPELRHARGRKRTYQALIALLANGTGTVLVQGEQAAQQYVKVPEKKMLMFCSGNNRVVIEVLVPQDPQNGYWRASFYLCGNTFCAAEPKA</sequence>
<dbReference type="EnsemblMetazoa" id="ACHR000319-RA">
    <property type="protein sequence ID" value="ACHR000319-PA"/>
    <property type="gene ID" value="ACHR000319"/>
</dbReference>
<evidence type="ECO:0000259" key="1">
    <source>
        <dbReference type="Pfam" id="PF16013"/>
    </source>
</evidence>